<name>A0A6B4JQ00_CLOBO</name>
<dbReference type="GO" id="GO:0005694">
    <property type="term" value="C:chromosome"/>
    <property type="evidence" value="ECO:0007669"/>
    <property type="project" value="TreeGrafter"/>
</dbReference>
<evidence type="ECO:0000259" key="1">
    <source>
        <dbReference type="SMART" id="SM00470"/>
    </source>
</evidence>
<dbReference type="InterPro" id="IPR036086">
    <property type="entry name" value="ParB/Sulfiredoxin_sf"/>
</dbReference>
<dbReference type="InterPro" id="IPR003115">
    <property type="entry name" value="ParB_N"/>
</dbReference>
<feature type="domain" description="ParB-like N-terminal" evidence="1">
    <location>
        <begin position="7"/>
        <end position="96"/>
    </location>
</feature>
<dbReference type="SUPFAM" id="SSF110849">
    <property type="entry name" value="ParB/Sulfiredoxin"/>
    <property type="match status" value="1"/>
</dbReference>
<gene>
    <name evidence="2" type="ORF">FDG31_13125</name>
</gene>
<dbReference type="InterPro" id="IPR050336">
    <property type="entry name" value="Chromosome_partition/occlusion"/>
</dbReference>
<dbReference type="Proteomes" id="UP000486903">
    <property type="component" value="Unassembled WGS sequence"/>
</dbReference>
<dbReference type="SMART" id="SM00470">
    <property type="entry name" value="ParB"/>
    <property type="match status" value="1"/>
</dbReference>
<evidence type="ECO:0000313" key="3">
    <source>
        <dbReference type="Proteomes" id="UP000486903"/>
    </source>
</evidence>
<protein>
    <recommendedName>
        <fullName evidence="1">ParB-like N-terminal domain-containing protein</fullName>
    </recommendedName>
</protein>
<dbReference type="Pfam" id="PF02195">
    <property type="entry name" value="ParB_N"/>
    <property type="match status" value="1"/>
</dbReference>
<comment type="caution">
    <text evidence="2">The sequence shown here is derived from an EMBL/GenBank/DDBJ whole genome shotgun (WGS) entry which is preliminary data.</text>
</comment>
<organism evidence="2 3">
    <name type="scientific">Clostridium botulinum</name>
    <dbReference type="NCBI Taxonomy" id="1491"/>
    <lineage>
        <taxon>Bacteria</taxon>
        <taxon>Bacillati</taxon>
        <taxon>Bacillota</taxon>
        <taxon>Clostridia</taxon>
        <taxon>Eubacteriales</taxon>
        <taxon>Clostridiaceae</taxon>
        <taxon>Clostridium</taxon>
    </lineage>
</organism>
<evidence type="ECO:0000313" key="2">
    <source>
        <dbReference type="EMBL" id="NFV27095.1"/>
    </source>
</evidence>
<dbReference type="PANTHER" id="PTHR33375">
    <property type="entry name" value="CHROMOSOME-PARTITIONING PROTEIN PARB-RELATED"/>
    <property type="match status" value="1"/>
</dbReference>
<accession>A0A6B4JQ00</accession>
<proteinExistence type="predicted"/>
<dbReference type="EMBL" id="SXFB01000010">
    <property type="protein sequence ID" value="NFV27095.1"/>
    <property type="molecule type" value="Genomic_DNA"/>
</dbReference>
<dbReference type="GO" id="GO:0007059">
    <property type="term" value="P:chromosome segregation"/>
    <property type="evidence" value="ECO:0007669"/>
    <property type="project" value="TreeGrafter"/>
</dbReference>
<reference evidence="2 3" key="1">
    <citation type="submission" date="2019-04" db="EMBL/GenBank/DDBJ databases">
        <title>Genome sequencing of Clostridium botulinum Groups I-IV and Clostridium butyricum.</title>
        <authorList>
            <person name="Brunt J."/>
            <person name="Van Vliet A.H.M."/>
            <person name="Stringer S.C."/>
            <person name="Carter A.T."/>
            <person name="Peck M.W."/>
        </authorList>
    </citation>
    <scope>NUCLEOTIDE SEQUENCE [LARGE SCALE GENOMIC DNA]</scope>
    <source>
        <strain evidence="2 3">BL81</strain>
    </source>
</reference>
<dbReference type="Gene3D" id="3.90.1530.10">
    <property type="entry name" value="Conserved hypothetical protein from pyrococcus furiosus pfu- 392566-001, ParB domain"/>
    <property type="match status" value="1"/>
</dbReference>
<dbReference type="GO" id="GO:0045881">
    <property type="term" value="P:positive regulation of sporulation resulting in formation of a cellular spore"/>
    <property type="evidence" value="ECO:0007669"/>
    <property type="project" value="TreeGrafter"/>
</dbReference>
<dbReference type="PANTHER" id="PTHR33375:SF1">
    <property type="entry name" value="CHROMOSOME-PARTITIONING PROTEIN PARB-RELATED"/>
    <property type="match status" value="1"/>
</dbReference>
<sequence length="351" mass="41464">MYKEYYKDLRLEDINVVDYRRQKVDTIKALEESIRFNGLINPITVEETYNGEFNLIAGYHRLQAFKRLEGVYTIPCKIRKYDISVSDRDRDLAKNITKQEENHIRQVFTPYEIAQDYIELEDAYKKRFPSYAENPVKFIERYKDKLEAKKRAEDLFNAAKTKNDKTLFQDQLKDIQKELVSIIPPSENIKNLFPNASSQDIKSAEKIAKCEKENHGLIKNLTDDNVKKTTINTVVNELTKPENVIEYLKSNRDERKDLLEQLVHKTRVSRMGLEIEKLHEDVYKVGKVKVHCITMLDKLHLVAKSQYNVRIYVENNNILSSIIESFDLEHFKVLVVFYDRKSFNNFMESFK</sequence>
<dbReference type="AlphaFoldDB" id="A0A6B4JQ00"/>